<accession>A0ABY8VBD6</accession>
<keyword evidence="3" id="KW-1185">Reference proteome</keyword>
<name>A0ABY8VBD6_9CORY</name>
<dbReference type="EC" id="2.3.1.-" evidence="2"/>
<keyword evidence="2" id="KW-0808">Transferase</keyword>
<dbReference type="SUPFAM" id="SSF55729">
    <property type="entry name" value="Acyl-CoA N-acyltransferases (Nat)"/>
    <property type="match status" value="1"/>
</dbReference>
<feature type="domain" description="N-acetyltransferase" evidence="1">
    <location>
        <begin position="256"/>
        <end position="312"/>
    </location>
</feature>
<evidence type="ECO:0000313" key="3">
    <source>
        <dbReference type="Proteomes" id="UP001225598"/>
    </source>
</evidence>
<gene>
    <name evidence="2" type="ORF">QP027_06540</name>
</gene>
<dbReference type="InterPro" id="IPR016181">
    <property type="entry name" value="Acyl_CoA_acyltransferase"/>
</dbReference>
<sequence>MLHPVVLARPTRGAGASSALNQYAFSGTLAVQDITCDFTSGTSASRVATRLSGSAESDAFLFALCTTPVGPRQTGAFGFPEIPSTGGGPDVDASAWVFISLPLLEDLRVLEANITLDASIAPLPGEWSEEASDAWEASLSLVDDLSAKLQRHIRQVWVTHSPGVACPREIESAGYRRAFTELQAKVRLADAVAQAHLAYDLKFPDSVAHEMATLYTAASAGLPRGELILDTIAWSPQRIIDASKRLRDKGGEQITAYDVVGGHVVAFSEVMRFAGAEESVIELGATYVLDGFRGRGFGRKVMMAAIQEARKRWPEVSVGYTSYPAASKEISHLNKELGEEVISATTAWQKL</sequence>
<reference evidence="2 3" key="1">
    <citation type="submission" date="2023-05" db="EMBL/GenBank/DDBJ databases">
        <title>Corynebacterium suedekumii sp. nov. and Corynebacterium breve sp. nov. isolated from raw cow's milk.</title>
        <authorList>
            <person name="Baer M.K."/>
            <person name="Mehl L."/>
            <person name="Hellmuth R."/>
            <person name="Marke G."/>
            <person name="Lipski A."/>
        </authorList>
    </citation>
    <scope>NUCLEOTIDE SEQUENCE [LARGE SCALE GENOMIC DNA]</scope>
    <source>
        <strain evidence="2 3">R4</strain>
    </source>
</reference>
<dbReference type="CDD" id="cd04301">
    <property type="entry name" value="NAT_SF"/>
    <property type="match status" value="1"/>
</dbReference>
<evidence type="ECO:0000313" key="2">
    <source>
        <dbReference type="EMBL" id="WIM66793.1"/>
    </source>
</evidence>
<dbReference type="Pfam" id="PF00583">
    <property type="entry name" value="Acetyltransf_1"/>
    <property type="match status" value="1"/>
</dbReference>
<dbReference type="InterPro" id="IPR000182">
    <property type="entry name" value="GNAT_dom"/>
</dbReference>
<proteinExistence type="predicted"/>
<evidence type="ECO:0000259" key="1">
    <source>
        <dbReference type="Pfam" id="PF00583"/>
    </source>
</evidence>
<dbReference type="Gene3D" id="3.40.630.30">
    <property type="match status" value="1"/>
</dbReference>
<organism evidence="2 3">
    <name type="scientific">Corynebacterium breve</name>
    <dbReference type="NCBI Taxonomy" id="3049799"/>
    <lineage>
        <taxon>Bacteria</taxon>
        <taxon>Bacillati</taxon>
        <taxon>Actinomycetota</taxon>
        <taxon>Actinomycetes</taxon>
        <taxon>Mycobacteriales</taxon>
        <taxon>Corynebacteriaceae</taxon>
        <taxon>Corynebacterium</taxon>
    </lineage>
</organism>
<dbReference type="EMBL" id="CP126969">
    <property type="protein sequence ID" value="WIM66793.1"/>
    <property type="molecule type" value="Genomic_DNA"/>
</dbReference>
<protein>
    <submittedName>
        <fullName evidence="2">GNAT family N-acetyltransferase</fullName>
        <ecNumber evidence="2">2.3.1.-</ecNumber>
    </submittedName>
</protein>
<keyword evidence="2" id="KW-0012">Acyltransferase</keyword>
<dbReference type="RefSeq" id="WP_284823436.1">
    <property type="nucleotide sequence ID" value="NZ_CP126969.1"/>
</dbReference>
<dbReference type="Proteomes" id="UP001225598">
    <property type="component" value="Chromosome"/>
</dbReference>
<dbReference type="GO" id="GO:0016746">
    <property type="term" value="F:acyltransferase activity"/>
    <property type="evidence" value="ECO:0007669"/>
    <property type="project" value="UniProtKB-KW"/>
</dbReference>